<dbReference type="GO" id="GO:0030246">
    <property type="term" value="F:carbohydrate binding"/>
    <property type="evidence" value="ECO:0007669"/>
    <property type="project" value="UniProtKB-KW"/>
</dbReference>
<evidence type="ECO:0000313" key="2">
    <source>
        <dbReference type="EMBL" id="AIU47279.1"/>
    </source>
</evidence>
<dbReference type="PANTHER" id="PTHR39244">
    <property type="entry name" value="NATTERIN-4"/>
    <property type="match status" value="1"/>
</dbReference>
<dbReference type="InterPro" id="IPR036242">
    <property type="entry name" value="Agglutinin_dom_sf"/>
</dbReference>
<gene>
    <name evidence="2" type="primary">ALL8</name>
</gene>
<dbReference type="Pfam" id="PF07468">
    <property type="entry name" value="Agglutinin"/>
    <property type="match status" value="2"/>
</dbReference>
<dbReference type="EMBL" id="KM214188">
    <property type="protein sequence ID" value="AIU47279.1"/>
    <property type="molecule type" value="Genomic_DNA"/>
</dbReference>
<dbReference type="SUPFAM" id="SSF56973">
    <property type="entry name" value="Aerolisin/ETX pore-forming domain"/>
    <property type="match status" value="1"/>
</dbReference>
<proteinExistence type="predicted"/>
<organism evidence="2">
    <name type="scientific">Linum usitatissimum</name>
    <name type="common">Flax</name>
    <name type="synonym">Linum humile</name>
    <dbReference type="NCBI Taxonomy" id="4006"/>
    <lineage>
        <taxon>Eukaryota</taxon>
        <taxon>Viridiplantae</taxon>
        <taxon>Streptophyta</taxon>
        <taxon>Embryophyta</taxon>
        <taxon>Tracheophyta</taxon>
        <taxon>Spermatophyta</taxon>
        <taxon>Magnoliopsida</taxon>
        <taxon>eudicotyledons</taxon>
        <taxon>Gunneridae</taxon>
        <taxon>Pentapetalae</taxon>
        <taxon>rosids</taxon>
        <taxon>fabids</taxon>
        <taxon>Malpighiales</taxon>
        <taxon>Linaceae</taxon>
        <taxon>Linum</taxon>
    </lineage>
</organism>
<sequence>MALAGLPLPRFVVFESKTANSNCGRYLRYIAEQGELNDVVSCDGYNATIPNAKFEVEQPRNLAVMDKPVVHIRSCYNNKYLRAEQHRWIVAAADEPNEDQCQWSCTLFEPVFSRHHPNLIRLLHVQSRLYLHCDGVNESVLMVDDAKAVNDENAGGLFQVVNWESLIILPKHVAFKGDNGLFLGVSKIEGFSDPLLQFGVADEREDRSVRNQIVSRPDGLSIQIKNTCSGSFWKRDDCNWICPLADAYPENGSLDATFKVIKIKDNTIALLNLGNNHFCKRYTVGKATSCLRAMDPTVTEFAHLEVTDIVVASRSIYNIQFRLWHARIIHENKTKLTSRIMATAVVINNTTEPKKKVLKLTFDDTNNSTWKNSSSLRLVGSPKVRIESDVVHIRDSEIEVSSSELGTSYAWNETTTQTVSVTRIHKVVVSPMTKVTVRLIATIGTCEVPFSYVQHDILYTGEDETYVQDDGLYTRTNAYNFVYETSEDPLDSR</sequence>
<accession>A0A097PIA2</accession>
<feature type="domain" description="Agglutinin" evidence="1">
    <location>
        <begin position="6"/>
        <end position="162"/>
    </location>
</feature>
<keyword evidence="2" id="KW-0430">Lectin</keyword>
<protein>
    <submittedName>
        <fullName evidence="2">Amaranthin-like lectin</fullName>
    </submittedName>
</protein>
<dbReference type="Gene3D" id="2.170.15.10">
    <property type="entry name" value="Proaerolysin, chain A, domain 3"/>
    <property type="match status" value="1"/>
</dbReference>
<reference evidence="2" key="1">
    <citation type="journal article" date="2015" name="Plant Mol. Biol. Rep.">
        <title>The Amaranthin-Like Lectin (LuALL) Genes of Flax: a Unique Gene Family with Members Inducible by Defence Hormones.</title>
        <authorList>
            <person name="Faruque K."/>
            <person name="Begam R."/>
            <person name="Deyholos M.K."/>
        </authorList>
    </citation>
    <scope>NUCLEOTIDE SEQUENCE</scope>
</reference>
<dbReference type="SUPFAM" id="SSF50382">
    <property type="entry name" value="Agglutinin"/>
    <property type="match status" value="2"/>
</dbReference>
<dbReference type="Gene3D" id="2.80.10.50">
    <property type="match status" value="2"/>
</dbReference>
<dbReference type="InterPro" id="IPR053237">
    <property type="entry name" value="Natterin_C"/>
</dbReference>
<name>A0A097PIA2_LINUS</name>
<feature type="domain" description="Agglutinin" evidence="1">
    <location>
        <begin position="167"/>
        <end position="308"/>
    </location>
</feature>
<dbReference type="AlphaFoldDB" id="A0A097PIA2"/>
<dbReference type="CDD" id="cd20216">
    <property type="entry name" value="PFM_HFR-2-like"/>
    <property type="match status" value="1"/>
</dbReference>
<evidence type="ECO:0000259" key="1">
    <source>
        <dbReference type="SMART" id="SM00791"/>
    </source>
</evidence>
<dbReference type="InterPro" id="IPR008998">
    <property type="entry name" value="Agglutinin"/>
</dbReference>
<dbReference type="SMART" id="SM00791">
    <property type="entry name" value="Agglutinin"/>
    <property type="match status" value="2"/>
</dbReference>
<dbReference type="PANTHER" id="PTHR39244:SF5">
    <property type="entry name" value="NATTERIN-3-LIKE"/>
    <property type="match status" value="1"/>
</dbReference>